<gene>
    <name evidence="11" type="ORF">chiPu_0011009</name>
</gene>
<feature type="domain" description="NAB co-repressor" evidence="10">
    <location>
        <begin position="221"/>
        <end position="346"/>
    </location>
</feature>
<dbReference type="AlphaFoldDB" id="A0A401SQ87"/>
<feature type="compositionally biased region" description="Acidic residues" evidence="8">
    <location>
        <begin position="471"/>
        <end position="488"/>
    </location>
</feature>
<feature type="compositionally biased region" description="Polar residues" evidence="8">
    <location>
        <begin position="147"/>
        <end position="183"/>
    </location>
</feature>
<dbReference type="EMBL" id="BEZZ01000443">
    <property type="protein sequence ID" value="GCC32547.1"/>
    <property type="molecule type" value="Genomic_DNA"/>
</dbReference>
<keyword evidence="12" id="KW-1185">Reference proteome</keyword>
<evidence type="ECO:0000259" key="10">
    <source>
        <dbReference type="Pfam" id="PF04905"/>
    </source>
</evidence>
<dbReference type="PANTHER" id="PTHR12623">
    <property type="entry name" value="NGFI-A BINDING PROTEIN"/>
    <property type="match status" value="1"/>
</dbReference>
<dbReference type="InterPro" id="IPR006988">
    <property type="entry name" value="Nab_N"/>
</dbReference>
<evidence type="ECO:0000256" key="8">
    <source>
        <dbReference type="SAM" id="MobiDB-lite"/>
    </source>
</evidence>
<dbReference type="InterPro" id="IPR038398">
    <property type="entry name" value="NCD2_sf"/>
</dbReference>
<dbReference type="Pfam" id="PF04904">
    <property type="entry name" value="SAM_NCD1"/>
    <property type="match status" value="1"/>
</dbReference>
<dbReference type="GO" id="GO:0003712">
    <property type="term" value="F:transcription coregulator activity"/>
    <property type="evidence" value="ECO:0007669"/>
    <property type="project" value="InterPro"/>
</dbReference>
<dbReference type="Gene3D" id="1.20.120.2010">
    <property type="entry name" value="NAB conserved domain 2"/>
    <property type="match status" value="1"/>
</dbReference>
<feature type="domain" description="Nab N-terminal" evidence="9">
    <location>
        <begin position="49"/>
        <end position="126"/>
    </location>
</feature>
<comment type="subcellular location">
    <subcellularLocation>
        <location evidence="1">Nucleus</location>
    </subcellularLocation>
</comment>
<evidence type="ECO:0000256" key="1">
    <source>
        <dbReference type="ARBA" id="ARBA00004123"/>
    </source>
</evidence>
<evidence type="ECO:0000256" key="4">
    <source>
        <dbReference type="ARBA" id="ARBA00022491"/>
    </source>
</evidence>
<dbReference type="InterPro" id="IPR039040">
    <property type="entry name" value="NAB_fam"/>
</dbReference>
<dbReference type="STRING" id="137246.A0A401SQ87"/>
<dbReference type="OrthoDB" id="10028556at2759"/>
<feature type="region of interest" description="Disordered" evidence="8">
    <location>
        <begin position="531"/>
        <end position="574"/>
    </location>
</feature>
<evidence type="ECO:0000256" key="2">
    <source>
        <dbReference type="ARBA" id="ARBA00008864"/>
    </source>
</evidence>
<protein>
    <recommendedName>
        <fullName evidence="13">NAB co-repressor domain-containing protein</fullName>
    </recommendedName>
</protein>
<dbReference type="GO" id="GO:0005634">
    <property type="term" value="C:nucleus"/>
    <property type="evidence" value="ECO:0007669"/>
    <property type="project" value="UniProtKB-SubCell"/>
</dbReference>
<evidence type="ECO:0000256" key="3">
    <source>
        <dbReference type="ARBA" id="ARBA00011364"/>
    </source>
</evidence>
<feature type="region of interest" description="Disordered" evidence="8">
    <location>
        <begin position="466"/>
        <end position="516"/>
    </location>
</feature>
<evidence type="ECO:0008006" key="13">
    <source>
        <dbReference type="Google" id="ProtNLM"/>
    </source>
</evidence>
<name>A0A401SQ87_CHIPU</name>
<dbReference type="InterPro" id="IPR006989">
    <property type="entry name" value="NAB_co-repressor_dom"/>
</dbReference>
<feature type="region of interest" description="Disordered" evidence="8">
    <location>
        <begin position="147"/>
        <end position="218"/>
    </location>
</feature>
<comment type="similarity">
    <text evidence="2">Belongs to the NAB family.</text>
</comment>
<keyword evidence="6" id="KW-0804">Transcription</keyword>
<feature type="region of interest" description="Disordered" evidence="8">
    <location>
        <begin position="19"/>
        <end position="48"/>
    </location>
</feature>
<dbReference type="PANTHER" id="PTHR12623:SF10">
    <property type="entry name" value="NGFI-A-BINDING PROTEIN HOMOLOG"/>
    <property type="match status" value="1"/>
</dbReference>
<dbReference type="Pfam" id="PF04905">
    <property type="entry name" value="NCD2"/>
    <property type="match status" value="1"/>
</dbReference>
<comment type="caution">
    <text evidence="11">The sequence shown here is derived from an EMBL/GenBank/DDBJ whole genome shotgun (WGS) entry which is preliminary data.</text>
</comment>
<keyword evidence="7" id="KW-0539">Nucleus</keyword>
<dbReference type="FunFam" id="1.20.120.2010:FF:000001">
    <property type="entry name" value="NGFI-A-binding protein 1 isoform X1"/>
    <property type="match status" value="1"/>
</dbReference>
<evidence type="ECO:0000256" key="5">
    <source>
        <dbReference type="ARBA" id="ARBA00023015"/>
    </source>
</evidence>
<keyword evidence="5" id="KW-0805">Transcription regulation</keyword>
<evidence type="ECO:0000256" key="6">
    <source>
        <dbReference type="ARBA" id="ARBA00023163"/>
    </source>
</evidence>
<organism evidence="11 12">
    <name type="scientific">Chiloscyllium punctatum</name>
    <name type="common">Brownbanded bambooshark</name>
    <name type="synonym">Hemiscyllium punctatum</name>
    <dbReference type="NCBI Taxonomy" id="137246"/>
    <lineage>
        <taxon>Eukaryota</taxon>
        <taxon>Metazoa</taxon>
        <taxon>Chordata</taxon>
        <taxon>Craniata</taxon>
        <taxon>Vertebrata</taxon>
        <taxon>Chondrichthyes</taxon>
        <taxon>Elasmobranchii</taxon>
        <taxon>Galeomorphii</taxon>
        <taxon>Galeoidea</taxon>
        <taxon>Orectolobiformes</taxon>
        <taxon>Hemiscylliidae</taxon>
        <taxon>Chiloscyllium</taxon>
    </lineage>
</organism>
<dbReference type="InterPro" id="IPR013761">
    <property type="entry name" value="SAM/pointed_sf"/>
</dbReference>
<dbReference type="Proteomes" id="UP000287033">
    <property type="component" value="Unassembled WGS sequence"/>
</dbReference>
<dbReference type="GO" id="GO:0045892">
    <property type="term" value="P:negative regulation of DNA-templated transcription"/>
    <property type="evidence" value="ECO:0007669"/>
    <property type="project" value="InterPro"/>
</dbReference>
<accession>A0A401SQ87</accession>
<dbReference type="OMA" id="SLMQEQN"/>
<evidence type="ECO:0000256" key="7">
    <source>
        <dbReference type="ARBA" id="ARBA00023242"/>
    </source>
</evidence>
<evidence type="ECO:0000259" key="9">
    <source>
        <dbReference type="Pfam" id="PF04904"/>
    </source>
</evidence>
<comment type="subunit">
    <text evidence="3">Homomultimers may associate with EGR1 bound to DNA.</text>
</comment>
<reference evidence="11 12" key="1">
    <citation type="journal article" date="2018" name="Nat. Ecol. Evol.">
        <title>Shark genomes provide insights into elasmobranch evolution and the origin of vertebrates.</title>
        <authorList>
            <person name="Hara Y"/>
            <person name="Yamaguchi K"/>
            <person name="Onimaru K"/>
            <person name="Kadota M"/>
            <person name="Koyanagi M"/>
            <person name="Keeley SD"/>
            <person name="Tatsumi K"/>
            <person name="Tanaka K"/>
            <person name="Motone F"/>
            <person name="Kageyama Y"/>
            <person name="Nozu R"/>
            <person name="Adachi N"/>
            <person name="Nishimura O"/>
            <person name="Nakagawa R"/>
            <person name="Tanegashima C"/>
            <person name="Kiyatake I"/>
            <person name="Matsumoto R"/>
            <person name="Murakumo K"/>
            <person name="Nishida K"/>
            <person name="Terakita A"/>
            <person name="Kuratani S"/>
            <person name="Sato K"/>
            <person name="Hyodo S Kuraku.S."/>
        </authorList>
    </citation>
    <scope>NUCLEOTIDE SEQUENCE [LARGE SCALE GENOMIC DNA]</scope>
</reference>
<sequence>MSTAIRDCPLSGTWVKHRESQSSALSVRPPAPNPGSLRSRKRAMTTSQPSTLGELQLYRVLQRANLLIYYDAFIQQGGDDVQQLCDAAEEEFLEIMALVGMSSKPLHVRRLQKALQEWITNPTAFNQPLTKLPASSIPIAKISELNTSSPNSAGTAQGLASGQEVANNHAVSRETSSQTSSQAEVVAAGGGHPLPSISHVMTMPKEEPHSPPKDGGPSLPLTPDVVQIIAACAERLIHTVPRMEPKELECVFISNKKMAKSLGHIFEMSEQDPQREEEIRKFSAIYGRFDSKRKDGKNLTLHEVMVNEAAAQLCLIDTTLLARRDELFPLARQVVRDSGYKYSHRSKFADAPIPKRPRLDPNGQYLRDEVHTRTVQAELMKLKRQERLLEIQAILAGIYQKQETLKSRIIQEELSHNVAEVHELQLELEKVTTEQLSLMQEQNDLIKKQKRSDKYFSAKARSLSLLGMQPVEEEDGGMSEGSGDDASEDMTSNSSLAPSPCPSDIPSTFRPCQSKTKQMIQLALIDEGLRVAQQHASPSTEEGERISPRIKQEAFSEDEENYKEDSDVTSNRNS</sequence>
<feature type="compositionally biased region" description="Basic and acidic residues" evidence="8">
    <location>
        <begin position="542"/>
        <end position="554"/>
    </location>
</feature>
<evidence type="ECO:0000313" key="12">
    <source>
        <dbReference type="Proteomes" id="UP000287033"/>
    </source>
</evidence>
<proteinExistence type="inferred from homology"/>
<evidence type="ECO:0000313" key="11">
    <source>
        <dbReference type="EMBL" id="GCC32547.1"/>
    </source>
</evidence>
<keyword evidence="4" id="KW-0678">Repressor</keyword>
<dbReference type="Gene3D" id="1.10.150.50">
    <property type="entry name" value="Transcription Factor, Ets-1"/>
    <property type="match status" value="1"/>
</dbReference>